<evidence type="ECO:0000313" key="9">
    <source>
        <dbReference type="Proteomes" id="UP001174694"/>
    </source>
</evidence>
<evidence type="ECO:0000256" key="2">
    <source>
        <dbReference type="ARBA" id="ARBA00022598"/>
    </source>
</evidence>
<dbReference type="InterPro" id="IPR006195">
    <property type="entry name" value="aa-tRNA-synth_II"/>
</dbReference>
<evidence type="ECO:0000256" key="4">
    <source>
        <dbReference type="ARBA" id="ARBA00022840"/>
    </source>
</evidence>
<dbReference type="PROSITE" id="PS50862">
    <property type="entry name" value="AA_TRNA_LIGASE_II"/>
    <property type="match status" value="1"/>
</dbReference>
<evidence type="ECO:0000256" key="3">
    <source>
        <dbReference type="ARBA" id="ARBA00022741"/>
    </source>
</evidence>
<dbReference type="GO" id="GO:0005524">
    <property type="term" value="F:ATP binding"/>
    <property type="evidence" value="ECO:0007669"/>
    <property type="project" value="UniProtKB-KW"/>
</dbReference>
<dbReference type="Pfam" id="PF00152">
    <property type="entry name" value="tRNA-synt_2"/>
    <property type="match status" value="1"/>
</dbReference>
<dbReference type="InterPro" id="IPR004364">
    <property type="entry name" value="Aa-tRNA-synt_II"/>
</dbReference>
<dbReference type="InterPro" id="IPR004115">
    <property type="entry name" value="GAD-like_sf"/>
</dbReference>
<dbReference type="GO" id="GO:0004815">
    <property type="term" value="F:aspartate-tRNA ligase activity"/>
    <property type="evidence" value="ECO:0007669"/>
    <property type="project" value="TreeGrafter"/>
</dbReference>
<evidence type="ECO:0000256" key="5">
    <source>
        <dbReference type="ARBA" id="ARBA00022917"/>
    </source>
</evidence>
<dbReference type="PRINTS" id="PR01042">
    <property type="entry name" value="TRNASYNTHASP"/>
</dbReference>
<dbReference type="InterPro" id="IPR004524">
    <property type="entry name" value="Asp-tRNA-ligase_1"/>
</dbReference>
<accession>A0AA38VBM3</accession>
<dbReference type="AlphaFoldDB" id="A0AA38VBM3"/>
<keyword evidence="5" id="KW-0648">Protein biosynthesis</keyword>
<dbReference type="NCBIfam" id="TIGR00459">
    <property type="entry name" value="aspS_bact"/>
    <property type="match status" value="1"/>
</dbReference>
<name>A0AA38VBM3_9PEZI</name>
<keyword evidence="2" id="KW-0436">Ligase</keyword>
<gene>
    <name evidence="8" type="ORF">NKR23_g11078</name>
</gene>
<evidence type="ECO:0000259" key="7">
    <source>
        <dbReference type="PROSITE" id="PS50862"/>
    </source>
</evidence>
<dbReference type="InterPro" id="IPR045864">
    <property type="entry name" value="aa-tRNA-synth_II/BPL/LPL"/>
</dbReference>
<dbReference type="InterPro" id="IPR002312">
    <property type="entry name" value="Asp/Asn-tRNA-synth_IIb"/>
</dbReference>
<dbReference type="GO" id="GO:0006422">
    <property type="term" value="P:aspartyl-tRNA aminoacylation"/>
    <property type="evidence" value="ECO:0007669"/>
    <property type="project" value="TreeGrafter"/>
</dbReference>
<dbReference type="HAMAP" id="MF_00044">
    <property type="entry name" value="Asp_tRNA_synth_type1"/>
    <property type="match status" value="1"/>
</dbReference>
<comment type="caution">
    <text evidence="8">The sequence shown here is derived from an EMBL/GenBank/DDBJ whole genome shotgun (WGS) entry which is preliminary data.</text>
</comment>
<organism evidence="8 9">
    <name type="scientific">Pleurostoma richardsiae</name>
    <dbReference type="NCBI Taxonomy" id="41990"/>
    <lineage>
        <taxon>Eukaryota</taxon>
        <taxon>Fungi</taxon>
        <taxon>Dikarya</taxon>
        <taxon>Ascomycota</taxon>
        <taxon>Pezizomycotina</taxon>
        <taxon>Sordariomycetes</taxon>
        <taxon>Sordariomycetidae</taxon>
        <taxon>Calosphaeriales</taxon>
        <taxon>Pleurostomataceae</taxon>
        <taxon>Pleurostoma</taxon>
    </lineage>
</organism>
<keyword evidence="4" id="KW-0067">ATP-binding</keyword>
<dbReference type="Proteomes" id="UP001174694">
    <property type="component" value="Unassembled WGS sequence"/>
</dbReference>
<proteinExistence type="inferred from homology"/>
<dbReference type="Gene3D" id="3.30.930.10">
    <property type="entry name" value="Bira Bifunctional Protein, Domain 2"/>
    <property type="match status" value="1"/>
</dbReference>
<evidence type="ECO:0000256" key="6">
    <source>
        <dbReference type="ARBA" id="ARBA00023146"/>
    </source>
</evidence>
<dbReference type="PANTHER" id="PTHR22594">
    <property type="entry name" value="ASPARTYL/LYSYL-TRNA SYNTHETASE"/>
    <property type="match status" value="1"/>
</dbReference>
<keyword evidence="6" id="KW-0030">Aminoacyl-tRNA synthetase</keyword>
<dbReference type="GO" id="GO:0005739">
    <property type="term" value="C:mitochondrion"/>
    <property type="evidence" value="ECO:0007669"/>
    <property type="project" value="TreeGrafter"/>
</dbReference>
<dbReference type="Gene3D" id="3.30.1360.30">
    <property type="entry name" value="GAD-like domain"/>
    <property type="match status" value="1"/>
</dbReference>
<dbReference type="PANTHER" id="PTHR22594:SF5">
    <property type="entry name" value="ASPARTATE--TRNA LIGASE, MITOCHONDRIAL"/>
    <property type="match status" value="1"/>
</dbReference>
<dbReference type="EMBL" id="JANBVO010000054">
    <property type="protein sequence ID" value="KAJ9133003.1"/>
    <property type="molecule type" value="Genomic_DNA"/>
</dbReference>
<reference evidence="8" key="1">
    <citation type="submission" date="2022-07" db="EMBL/GenBank/DDBJ databases">
        <title>Fungi with potential for degradation of polypropylene.</title>
        <authorList>
            <person name="Gostincar C."/>
        </authorList>
    </citation>
    <scope>NUCLEOTIDE SEQUENCE</scope>
    <source>
        <strain evidence="8">EXF-13308</strain>
    </source>
</reference>
<protein>
    <submittedName>
        <fullName evidence="8">Aspartyl-tRNA synthetase</fullName>
    </submittedName>
</protein>
<keyword evidence="9" id="KW-1185">Reference proteome</keyword>
<evidence type="ECO:0000313" key="8">
    <source>
        <dbReference type="EMBL" id="KAJ9133003.1"/>
    </source>
</evidence>
<sequence length="731" mass="82068">MKPVVPSSRLLSRARTGSRFCASTGSSLTPHASSALRCSWPLIQRCLKSSAAPSGPRYKTERFLEGWDQYKTYFDYPPQSSPEEFKIGNTVTVYGFLGPKRQMSSKLSFSKLSVDNGPVINVAARWEQEGSPEHLAHQALKSTPAHSAVALTGTIEKLEPSSDSSEQSENRWLGSTISFVELVPKSVHVLSPFPKDITVTRDAKFPPRSRHLQLRYYKALQQRLKFRHEVQRLASTFLDRNGFSMVETPVLFKSTPEGAREFLVPTRQKGFAYALPQSPQQYKQILMASGVGRYYQFARCFRDEDLRTDRQPEFTQLDLEMSFSRGEDVMRLLESLVRELLSSIESSWILQEIEGDLVPVRKQAASDNSDNSIEYTKIPSDPFPRMTYQEAMSSYGSDKPDLRIPNKIQRIDNLLPQDFIKMITDLENPIVEAVKFRLNGEPGECRDLAYECWENLPPAVAKNPDGEPVYMVYDPTKPLAGLAPLGHEFAMRVADGDPELGDLASLEAGDVLVIQARPDKPFEGGSTALGTLRIELYNWAVEKGFLKRDRRLMFLWVHGFPLFMPNNDTDPGQGGSSGFSATHHPFTAPLGPEDFEMLRKDPLRVKADHYDLVLNGVELGGGSRRVHIAEVQEYIFRDILKMTKEGLSHFAHLIEALRAGCPPHAGFAFGWDRLIAMLSYTNSVRDVIAFPKNMKGEDLMVNSPGPITNKDLATYHLAVRKEPNTQSEVSS</sequence>
<evidence type="ECO:0000256" key="1">
    <source>
        <dbReference type="ARBA" id="ARBA00006303"/>
    </source>
</evidence>
<comment type="similarity">
    <text evidence="1">Belongs to the class-II aminoacyl-tRNA synthetase family. Type 1 subfamily.</text>
</comment>
<keyword evidence="3" id="KW-0547">Nucleotide-binding</keyword>
<dbReference type="InterPro" id="IPR012340">
    <property type="entry name" value="NA-bd_OB-fold"/>
</dbReference>
<dbReference type="SUPFAM" id="SSF55681">
    <property type="entry name" value="Class II aaRS and biotin synthetases"/>
    <property type="match status" value="1"/>
</dbReference>
<dbReference type="Gene3D" id="2.40.50.140">
    <property type="entry name" value="Nucleic acid-binding proteins"/>
    <property type="match status" value="1"/>
</dbReference>
<feature type="domain" description="Aminoacyl-transfer RNA synthetases class-II family profile" evidence="7">
    <location>
        <begin position="224"/>
        <end position="691"/>
    </location>
</feature>